<dbReference type="OrthoDB" id="3592035at2759"/>
<dbReference type="EMBL" id="ML996186">
    <property type="protein sequence ID" value="KAF2731956.1"/>
    <property type="molecule type" value="Genomic_DNA"/>
</dbReference>
<dbReference type="Pfam" id="PF21027">
    <property type="entry name" value="Sde0182_C"/>
    <property type="match status" value="1"/>
</dbReference>
<evidence type="ECO:0000313" key="5">
    <source>
        <dbReference type="Proteomes" id="UP000799444"/>
    </source>
</evidence>
<dbReference type="InterPro" id="IPR011483">
    <property type="entry name" value="Sde182_NH-like"/>
</dbReference>
<feature type="region of interest" description="Disordered" evidence="1">
    <location>
        <begin position="515"/>
        <end position="535"/>
    </location>
</feature>
<dbReference type="InterPro" id="IPR013783">
    <property type="entry name" value="Ig-like_fold"/>
</dbReference>
<dbReference type="Gene3D" id="2.60.40.10">
    <property type="entry name" value="Immunoglobulins"/>
    <property type="match status" value="1"/>
</dbReference>
<dbReference type="InterPro" id="IPR048527">
    <property type="entry name" value="Sde182_C"/>
</dbReference>
<keyword evidence="5" id="KW-1185">Reference proteome</keyword>
<gene>
    <name evidence="4" type="ORF">EJ04DRAFT_441994</name>
</gene>
<dbReference type="Proteomes" id="UP000799444">
    <property type="component" value="Unassembled WGS sequence"/>
</dbReference>
<name>A0A9P4V0A4_9PLEO</name>
<reference evidence="4" key="1">
    <citation type="journal article" date="2020" name="Stud. Mycol.">
        <title>101 Dothideomycetes genomes: a test case for predicting lifestyles and emergence of pathogens.</title>
        <authorList>
            <person name="Haridas S."/>
            <person name="Albert R."/>
            <person name="Binder M."/>
            <person name="Bloem J."/>
            <person name="Labutti K."/>
            <person name="Salamov A."/>
            <person name="Andreopoulos B."/>
            <person name="Baker S."/>
            <person name="Barry K."/>
            <person name="Bills G."/>
            <person name="Bluhm B."/>
            <person name="Cannon C."/>
            <person name="Castanera R."/>
            <person name="Culley D."/>
            <person name="Daum C."/>
            <person name="Ezra D."/>
            <person name="Gonzalez J."/>
            <person name="Henrissat B."/>
            <person name="Kuo A."/>
            <person name="Liang C."/>
            <person name="Lipzen A."/>
            <person name="Lutzoni F."/>
            <person name="Magnuson J."/>
            <person name="Mondo S."/>
            <person name="Nolan M."/>
            <person name="Ohm R."/>
            <person name="Pangilinan J."/>
            <person name="Park H.-J."/>
            <person name="Ramirez L."/>
            <person name="Alfaro M."/>
            <person name="Sun H."/>
            <person name="Tritt A."/>
            <person name="Yoshinaga Y."/>
            <person name="Zwiers L.-H."/>
            <person name="Turgeon B."/>
            <person name="Goodwin S."/>
            <person name="Spatafora J."/>
            <person name="Crous P."/>
            <person name="Grigoriev I."/>
        </authorList>
    </citation>
    <scope>NUCLEOTIDE SEQUENCE</scope>
    <source>
        <strain evidence="4">CBS 125425</strain>
    </source>
</reference>
<protein>
    <submittedName>
        <fullName evidence="4">DUF1593-domain-containing protein</fullName>
    </submittedName>
</protein>
<evidence type="ECO:0000259" key="3">
    <source>
        <dbReference type="Pfam" id="PF21027"/>
    </source>
</evidence>
<accession>A0A9P4V0A4</accession>
<feature type="compositionally biased region" description="Polar residues" evidence="1">
    <location>
        <begin position="522"/>
        <end position="534"/>
    </location>
</feature>
<dbReference type="Gene3D" id="3.90.245.10">
    <property type="entry name" value="Ribonucleoside hydrolase-like"/>
    <property type="match status" value="1"/>
</dbReference>
<evidence type="ECO:0000256" key="1">
    <source>
        <dbReference type="SAM" id="MobiDB-lite"/>
    </source>
</evidence>
<evidence type="ECO:0000313" key="4">
    <source>
        <dbReference type="EMBL" id="KAF2731956.1"/>
    </source>
</evidence>
<feature type="domain" description="Cellulose-binding Sde182 C-terminal" evidence="3">
    <location>
        <begin position="387"/>
        <end position="488"/>
    </location>
</feature>
<dbReference type="GO" id="GO:0016799">
    <property type="term" value="F:hydrolase activity, hydrolyzing N-glycosyl compounds"/>
    <property type="evidence" value="ECO:0007669"/>
    <property type="project" value="InterPro"/>
</dbReference>
<dbReference type="InterPro" id="IPR036452">
    <property type="entry name" value="Ribo_hydro-like"/>
</dbReference>
<proteinExistence type="predicted"/>
<organism evidence="4 5">
    <name type="scientific">Polyplosphaeria fusca</name>
    <dbReference type="NCBI Taxonomy" id="682080"/>
    <lineage>
        <taxon>Eukaryota</taxon>
        <taxon>Fungi</taxon>
        <taxon>Dikarya</taxon>
        <taxon>Ascomycota</taxon>
        <taxon>Pezizomycotina</taxon>
        <taxon>Dothideomycetes</taxon>
        <taxon>Pleosporomycetidae</taxon>
        <taxon>Pleosporales</taxon>
        <taxon>Tetraplosphaeriaceae</taxon>
        <taxon>Polyplosphaeria</taxon>
    </lineage>
</organism>
<sequence>MPHRLVDANANQGFIADVLKLQSFRTKPRVFILSDIGNEPDDAESLCRYLLYANQFDTEGLVACTSTWLRDRVCPERMESIIDAYGDVVDNLNTHVHPEHQYPSAQSLKEVVRKGAETYGMSAVGDDIPLSPGAELLFARIIAPSLHPLWVLCWGGTNTLASVLLQIDRRYAPEDAARLMSRLRVYAISDQDDTGAWIRTNFSDVFYISSVHGWNQYGMAAWTGISGEEYYGFDQGGPDSTKVSKQWIRDNVQVGPLGTAYPDFKYIPEGDTPTFLFLVQNGLGISEFPDYGSWGGRYTKTDASAGSLNGNHYSDTVDRVKGNDGRIYTSNHATIWRWRDAFQNDFAARMKWTITSDFARANHHPVISVNDSTGITPVRITADAGSTVTVNASKTYDPDGDELTFKWWHYKDPTANQWLVDAEVADLLIENVDKEGRVVNVTLPEPGRCGVDWVTKKPMEKGQILHLILEVTDSGTPALTTYRRILIQCMNKGLVGPSPPVERIEERPVDEVAAIPAGETDAPSSDATGDNRSAQARDDLLIRAVKRRIPGSWRESVFDW</sequence>
<evidence type="ECO:0000259" key="2">
    <source>
        <dbReference type="Pfam" id="PF07632"/>
    </source>
</evidence>
<comment type="caution">
    <text evidence="4">The sequence shown here is derived from an EMBL/GenBank/DDBJ whole genome shotgun (WGS) entry which is preliminary data.</text>
</comment>
<feature type="domain" description="Cellulose-binding Sde182 nucleoside hydrolase-like" evidence="2">
    <location>
        <begin position="29"/>
        <end position="298"/>
    </location>
</feature>
<dbReference type="Pfam" id="PF07632">
    <property type="entry name" value="Sde182_NH-like"/>
    <property type="match status" value="1"/>
</dbReference>
<dbReference type="AlphaFoldDB" id="A0A9P4V0A4"/>